<evidence type="ECO:0000259" key="1">
    <source>
        <dbReference type="Pfam" id="PF04054"/>
    </source>
</evidence>
<dbReference type="InterPro" id="IPR032191">
    <property type="entry name" value="CNOT1_CAF1_bind"/>
</dbReference>
<dbReference type="Pfam" id="PF16415">
    <property type="entry name" value="CNOT1_CAF1_bind"/>
    <property type="match status" value="1"/>
</dbReference>
<sequence length="607" mass="69249">MYHRLFCAGQADDVHWQPDDRIAENVKFILNNLQQNNVVEKAREMHALSTFSSFFCRWLSKNLLVSRVFSQGNYLSTYYHLLMALKSPELEKQMRDETFRQIKKLLTERVTKTIVDRQALKNLGTWLGFLTLARNKPMSYRDLNLGEILKVAQDLGDEELAYVVPLITKMLRASRMSSICGPESAYTKSLLQLLVDLHKIDKIKLNVKFEIEILFRDLHVELDKNGNEKSAVLRFANLIGCPIVAAEKIMTLHKMPVDVPDPIAGIDEELIMQLNGYHIEIPTADCIRTLAASRGPMQLIPPQSLNQSTEVVDSAVITPFVESLIRNIHANYFSRTGVTNKMDGVIFILEQLKIKSYLAGKSVIPFISVTLKCAVHICSDMERETPPSPKRHFCMHLLDTAALVIKTALDHYESVEMKQEVLRMAVGAIVDTLVVDLSTLGYRNFVSFPYFRVFLTLIREVTQACEGNNELLCRYQAYIAQAMGAVDPLKVPLCAFDWLNVVGQPDVVLSFINNPAYNYNARDHYIHLLVEAMKFVEKYTITCPMQKPIFTFYEGLMRLMIFLHTNSDLLSEYCTFLCANVPRLCIHLRSIILSDKPQNITIPPPYR</sequence>
<dbReference type="GO" id="GO:0060090">
    <property type="term" value="F:molecular adaptor activity"/>
    <property type="evidence" value="ECO:0007669"/>
    <property type="project" value="TreeGrafter"/>
</dbReference>
<dbReference type="Pfam" id="PF04054">
    <property type="entry name" value="Not1"/>
    <property type="match status" value="1"/>
</dbReference>
<dbReference type="GO" id="GO:0017148">
    <property type="term" value="P:negative regulation of translation"/>
    <property type="evidence" value="ECO:0007669"/>
    <property type="project" value="InterPro"/>
</dbReference>
<dbReference type="PANTHER" id="PTHR13162:SF8">
    <property type="entry name" value="CCR4-NOT TRANSCRIPTION COMPLEX SUBUNIT 1"/>
    <property type="match status" value="1"/>
</dbReference>
<protein>
    <recommendedName>
        <fullName evidence="5">CCR4-NOT transcription complex subunit 1 CAF1-binding domain-containing protein</fullName>
    </recommendedName>
</protein>
<feature type="domain" description="CCR4-Not complex component Not1 C-terminal" evidence="1">
    <location>
        <begin position="475"/>
        <end position="606"/>
    </location>
</feature>
<keyword evidence="4" id="KW-1185">Reference proteome</keyword>
<dbReference type="GO" id="GO:0030015">
    <property type="term" value="C:CCR4-NOT core complex"/>
    <property type="evidence" value="ECO:0007669"/>
    <property type="project" value="InterPro"/>
</dbReference>
<evidence type="ECO:0000313" key="3">
    <source>
        <dbReference type="EMBL" id="KAK0405919.1"/>
    </source>
</evidence>
<evidence type="ECO:0000313" key="4">
    <source>
        <dbReference type="Proteomes" id="UP001175271"/>
    </source>
</evidence>
<dbReference type="InterPro" id="IPR040398">
    <property type="entry name" value="Not1"/>
</dbReference>
<dbReference type="Proteomes" id="UP001175271">
    <property type="component" value="Unassembled WGS sequence"/>
</dbReference>
<dbReference type="PANTHER" id="PTHR13162">
    <property type="entry name" value="CCR4-NOT TRANSCRIPTION COMPLEX"/>
    <property type="match status" value="1"/>
</dbReference>
<gene>
    <name evidence="3" type="ORF">QR680_018262</name>
</gene>
<dbReference type="Gene3D" id="1.25.40.180">
    <property type="match status" value="1"/>
</dbReference>
<name>A0AA39LQU4_9BILA</name>
<feature type="domain" description="CCR4-NOT transcription complex subunit 1 CAF1-binding" evidence="2">
    <location>
        <begin position="17"/>
        <end position="224"/>
    </location>
</feature>
<comment type="caution">
    <text evidence="3">The sequence shown here is derived from an EMBL/GenBank/DDBJ whole genome shotgun (WGS) entry which is preliminary data.</text>
</comment>
<evidence type="ECO:0008006" key="5">
    <source>
        <dbReference type="Google" id="ProtNLM"/>
    </source>
</evidence>
<dbReference type="GO" id="GO:0000932">
    <property type="term" value="C:P-body"/>
    <property type="evidence" value="ECO:0007669"/>
    <property type="project" value="TreeGrafter"/>
</dbReference>
<dbReference type="InterPro" id="IPR007196">
    <property type="entry name" value="CCR4-Not_Not1_C"/>
</dbReference>
<accession>A0AA39LQU4</accession>
<reference evidence="3" key="1">
    <citation type="submission" date="2023-06" db="EMBL/GenBank/DDBJ databases">
        <title>Genomic analysis of the entomopathogenic nematode Steinernema hermaphroditum.</title>
        <authorList>
            <person name="Schwarz E.M."/>
            <person name="Heppert J.K."/>
            <person name="Baniya A."/>
            <person name="Schwartz H.T."/>
            <person name="Tan C.-H."/>
            <person name="Antoshechkin I."/>
            <person name="Sternberg P.W."/>
            <person name="Goodrich-Blair H."/>
            <person name="Dillman A.R."/>
        </authorList>
    </citation>
    <scope>NUCLEOTIDE SEQUENCE</scope>
    <source>
        <strain evidence="3">PS9179</strain>
        <tissue evidence="3">Whole animal</tissue>
    </source>
</reference>
<evidence type="ECO:0000259" key="2">
    <source>
        <dbReference type="Pfam" id="PF16415"/>
    </source>
</evidence>
<dbReference type="AlphaFoldDB" id="A0AA39LQU4"/>
<organism evidence="3 4">
    <name type="scientific">Steinernema hermaphroditum</name>
    <dbReference type="NCBI Taxonomy" id="289476"/>
    <lineage>
        <taxon>Eukaryota</taxon>
        <taxon>Metazoa</taxon>
        <taxon>Ecdysozoa</taxon>
        <taxon>Nematoda</taxon>
        <taxon>Chromadorea</taxon>
        <taxon>Rhabditida</taxon>
        <taxon>Tylenchina</taxon>
        <taxon>Panagrolaimomorpha</taxon>
        <taxon>Strongyloidoidea</taxon>
        <taxon>Steinernematidae</taxon>
        <taxon>Steinernema</taxon>
    </lineage>
</organism>
<dbReference type="EMBL" id="JAUCMV010000004">
    <property type="protein sequence ID" value="KAK0405919.1"/>
    <property type="molecule type" value="Genomic_DNA"/>
</dbReference>
<dbReference type="GO" id="GO:0000288">
    <property type="term" value="P:nuclear-transcribed mRNA catabolic process, deadenylation-dependent decay"/>
    <property type="evidence" value="ECO:0007669"/>
    <property type="project" value="TreeGrafter"/>
</dbReference>
<proteinExistence type="predicted"/>
<dbReference type="Gene3D" id="1.25.40.790">
    <property type="match status" value="1"/>
</dbReference>